<comment type="similarity">
    <text evidence="7 8">Belongs to the PINc/VapC protein family.</text>
</comment>
<evidence type="ECO:0000313" key="11">
    <source>
        <dbReference type="Proteomes" id="UP000282971"/>
    </source>
</evidence>
<dbReference type="EMBL" id="SACN01000004">
    <property type="protein sequence ID" value="RVT89793.1"/>
    <property type="molecule type" value="Genomic_DNA"/>
</dbReference>
<keyword evidence="5 8" id="KW-0378">Hydrolase</keyword>
<dbReference type="GO" id="GO:0016787">
    <property type="term" value="F:hydrolase activity"/>
    <property type="evidence" value="ECO:0007669"/>
    <property type="project" value="UniProtKB-KW"/>
</dbReference>
<reference evidence="10 11" key="1">
    <citation type="submission" date="2019-01" db="EMBL/GenBank/DDBJ databases">
        <authorList>
            <person name="Chen W.-M."/>
        </authorList>
    </citation>
    <scope>NUCLEOTIDE SEQUENCE [LARGE SCALE GENOMIC DNA]</scope>
    <source>
        <strain evidence="10 11">CCP-7</strain>
    </source>
</reference>
<comment type="caution">
    <text evidence="10">The sequence shown here is derived from an EMBL/GenBank/DDBJ whole genome shotgun (WGS) entry which is preliminary data.</text>
</comment>
<dbReference type="PANTHER" id="PTHR33653:SF1">
    <property type="entry name" value="RIBONUCLEASE VAPC2"/>
    <property type="match status" value="1"/>
</dbReference>
<protein>
    <recommendedName>
        <fullName evidence="8">Ribonuclease VapC</fullName>
        <shortName evidence="8">RNase VapC</shortName>
        <ecNumber evidence="8">3.1.-.-</ecNumber>
    </recommendedName>
    <alternativeName>
        <fullName evidence="8">Toxin VapC</fullName>
    </alternativeName>
</protein>
<feature type="domain" description="PIN" evidence="9">
    <location>
        <begin position="3"/>
        <end position="115"/>
    </location>
</feature>
<keyword evidence="8" id="KW-0800">Toxin</keyword>
<dbReference type="OrthoDB" id="9796690at2"/>
<dbReference type="CDD" id="cd18736">
    <property type="entry name" value="PIN_CcVapC1-like"/>
    <property type="match status" value="1"/>
</dbReference>
<organism evidence="10 11">
    <name type="scientific">Sphingomonas crocodyli</name>
    <dbReference type="NCBI Taxonomy" id="1979270"/>
    <lineage>
        <taxon>Bacteria</taxon>
        <taxon>Pseudomonadati</taxon>
        <taxon>Pseudomonadota</taxon>
        <taxon>Alphaproteobacteria</taxon>
        <taxon>Sphingomonadales</taxon>
        <taxon>Sphingomonadaceae</taxon>
        <taxon>Sphingomonas</taxon>
    </lineage>
</organism>
<feature type="binding site" evidence="8">
    <location>
        <position position="6"/>
    </location>
    <ligand>
        <name>Mg(2+)</name>
        <dbReference type="ChEBI" id="CHEBI:18420"/>
    </ligand>
</feature>
<dbReference type="EC" id="3.1.-.-" evidence="8"/>
<keyword evidence="11" id="KW-1185">Reference proteome</keyword>
<dbReference type="Gene3D" id="3.40.50.1010">
    <property type="entry name" value="5'-nuclease"/>
    <property type="match status" value="1"/>
</dbReference>
<evidence type="ECO:0000256" key="4">
    <source>
        <dbReference type="ARBA" id="ARBA00022723"/>
    </source>
</evidence>
<dbReference type="PANTHER" id="PTHR33653">
    <property type="entry name" value="RIBONUCLEASE VAPC2"/>
    <property type="match status" value="1"/>
</dbReference>
<dbReference type="InterPro" id="IPR002716">
    <property type="entry name" value="PIN_dom"/>
</dbReference>
<comment type="cofactor">
    <cofactor evidence="1 8">
        <name>Mg(2+)</name>
        <dbReference type="ChEBI" id="CHEBI:18420"/>
    </cofactor>
</comment>
<dbReference type="SUPFAM" id="SSF88723">
    <property type="entry name" value="PIN domain-like"/>
    <property type="match status" value="1"/>
</dbReference>
<evidence type="ECO:0000256" key="2">
    <source>
        <dbReference type="ARBA" id="ARBA00022649"/>
    </source>
</evidence>
<evidence type="ECO:0000259" key="9">
    <source>
        <dbReference type="Pfam" id="PF01850"/>
    </source>
</evidence>
<evidence type="ECO:0000313" key="10">
    <source>
        <dbReference type="EMBL" id="RVT89793.1"/>
    </source>
</evidence>
<evidence type="ECO:0000256" key="6">
    <source>
        <dbReference type="ARBA" id="ARBA00022842"/>
    </source>
</evidence>
<name>A0A437LWN8_9SPHN</name>
<dbReference type="InterPro" id="IPR050556">
    <property type="entry name" value="Type_II_TA_system_RNase"/>
</dbReference>
<keyword evidence="2 8" id="KW-1277">Toxin-antitoxin system</keyword>
<dbReference type="Proteomes" id="UP000282971">
    <property type="component" value="Unassembled WGS sequence"/>
</dbReference>
<comment type="function">
    <text evidence="8">Toxic component of a toxin-antitoxin (TA) system. An RNase.</text>
</comment>
<dbReference type="InterPro" id="IPR029060">
    <property type="entry name" value="PIN-like_dom_sf"/>
</dbReference>
<feature type="binding site" evidence="8">
    <location>
        <position position="89"/>
    </location>
    <ligand>
        <name>Mg(2+)</name>
        <dbReference type="ChEBI" id="CHEBI:18420"/>
    </ligand>
</feature>
<sequence>MRYLLDANICIRLFSGDHPRLTARILDCDEGDLAVSAIAFAEIAYGSSQGKLPPMEVLNAFLRDVALLSFDEAAARAYARLPFRRGSFDRLIAAHALSLDLALVTDNERHFADIPNLRIENWL</sequence>
<proteinExistence type="inferred from homology"/>
<evidence type="ECO:0000256" key="5">
    <source>
        <dbReference type="ARBA" id="ARBA00022801"/>
    </source>
</evidence>
<dbReference type="RefSeq" id="WP_127745969.1">
    <property type="nucleotide sequence ID" value="NZ_SACN01000004.1"/>
</dbReference>
<evidence type="ECO:0000256" key="7">
    <source>
        <dbReference type="ARBA" id="ARBA00038093"/>
    </source>
</evidence>
<accession>A0A437LWN8</accession>
<keyword evidence="4 8" id="KW-0479">Metal-binding</keyword>
<dbReference type="InterPro" id="IPR022907">
    <property type="entry name" value="VapC_family"/>
</dbReference>
<gene>
    <name evidence="8" type="primary">vapC</name>
    <name evidence="10" type="ORF">EOD43_20670</name>
</gene>
<dbReference type="Pfam" id="PF01850">
    <property type="entry name" value="PIN"/>
    <property type="match status" value="1"/>
</dbReference>
<dbReference type="AlphaFoldDB" id="A0A437LWN8"/>
<dbReference type="HAMAP" id="MF_00265">
    <property type="entry name" value="VapC_Nob1"/>
    <property type="match status" value="1"/>
</dbReference>
<dbReference type="GO" id="GO:0090729">
    <property type="term" value="F:toxin activity"/>
    <property type="evidence" value="ECO:0007669"/>
    <property type="project" value="UniProtKB-KW"/>
</dbReference>
<keyword evidence="6 8" id="KW-0460">Magnesium</keyword>
<evidence type="ECO:0000256" key="3">
    <source>
        <dbReference type="ARBA" id="ARBA00022722"/>
    </source>
</evidence>
<evidence type="ECO:0000256" key="1">
    <source>
        <dbReference type="ARBA" id="ARBA00001946"/>
    </source>
</evidence>
<dbReference type="GO" id="GO:0000287">
    <property type="term" value="F:magnesium ion binding"/>
    <property type="evidence" value="ECO:0007669"/>
    <property type="project" value="UniProtKB-UniRule"/>
</dbReference>
<evidence type="ECO:0000256" key="8">
    <source>
        <dbReference type="HAMAP-Rule" id="MF_00265"/>
    </source>
</evidence>
<dbReference type="GO" id="GO:0004540">
    <property type="term" value="F:RNA nuclease activity"/>
    <property type="evidence" value="ECO:0007669"/>
    <property type="project" value="InterPro"/>
</dbReference>
<keyword evidence="3 8" id="KW-0540">Nuclease</keyword>